<keyword evidence="6 11" id="KW-0443">Lipid metabolism</keyword>
<name>A0A0Q9YN56_9GAMM</name>
<evidence type="ECO:0000256" key="6">
    <source>
        <dbReference type="ARBA" id="ARBA00023098"/>
    </source>
</evidence>
<keyword evidence="7 11" id="KW-0275">Fatty acid biosynthesis</keyword>
<feature type="binding site" evidence="11">
    <location>
        <begin position="111"/>
        <end position="112"/>
    </location>
    <ligand>
        <name>NAD(+)</name>
        <dbReference type="ChEBI" id="CHEBI:57540"/>
    </ligand>
</feature>
<dbReference type="Pfam" id="PF12242">
    <property type="entry name" value="Eno-Rase_NADH_b"/>
    <property type="match status" value="1"/>
</dbReference>
<comment type="catalytic activity">
    <reaction evidence="9 11">
        <text>a 2,3-saturated acyl-[ACP] + NAD(+) = a (2E)-enoyl-[ACP] + NADH + H(+)</text>
        <dbReference type="Rhea" id="RHEA:10240"/>
        <dbReference type="Rhea" id="RHEA-COMP:9925"/>
        <dbReference type="Rhea" id="RHEA-COMP:9926"/>
        <dbReference type="ChEBI" id="CHEBI:15378"/>
        <dbReference type="ChEBI" id="CHEBI:57540"/>
        <dbReference type="ChEBI" id="CHEBI:57945"/>
        <dbReference type="ChEBI" id="CHEBI:78784"/>
        <dbReference type="ChEBI" id="CHEBI:78785"/>
        <dbReference type="EC" id="1.3.1.9"/>
    </reaction>
</comment>
<protein>
    <recommendedName>
        <fullName evidence="11">Enoyl-[acyl-carrier-protein] reductase [NADH]</fullName>
        <shortName evidence="11">ENR</shortName>
        <ecNumber evidence="11">1.3.1.9</ecNumber>
    </recommendedName>
</protein>
<dbReference type="Pfam" id="PF12241">
    <property type="entry name" value="Enoyl_reductase"/>
    <property type="match status" value="1"/>
</dbReference>
<evidence type="ECO:0000313" key="15">
    <source>
        <dbReference type="EMBL" id="KRG18650.1"/>
    </source>
</evidence>
<dbReference type="NCBIfam" id="NF043048">
    <property type="entry name" value="EnoyACPredFabV"/>
    <property type="match status" value="1"/>
</dbReference>
<evidence type="ECO:0000256" key="8">
    <source>
        <dbReference type="ARBA" id="ARBA00048302"/>
    </source>
</evidence>
<feature type="binding site" evidence="11">
    <location>
        <position position="226"/>
    </location>
    <ligand>
        <name>substrate</name>
    </ligand>
</feature>
<evidence type="ECO:0000256" key="5">
    <source>
        <dbReference type="ARBA" id="ARBA00023027"/>
    </source>
</evidence>
<dbReference type="GO" id="GO:0004318">
    <property type="term" value="F:enoyl-[acyl-carrier-protein] reductase (NADH) activity"/>
    <property type="evidence" value="ECO:0007669"/>
    <property type="project" value="UniProtKB-UniRule"/>
</dbReference>
<accession>A0A0Q9YN56</accession>
<feature type="site" description="Plays an important role in discriminating NADH against NADPH" evidence="11">
    <location>
        <position position="75"/>
    </location>
</feature>
<dbReference type="NCBIfam" id="NF010177">
    <property type="entry name" value="PRK13656.1"/>
    <property type="match status" value="1"/>
</dbReference>
<comment type="catalytic activity">
    <reaction evidence="8">
        <text>a 2,3-saturated acyl-CoA + NAD(+) = a (2E)-enoyl-CoA + NADH + H(+)</text>
        <dbReference type="Rhea" id="RHEA:18177"/>
        <dbReference type="ChEBI" id="CHEBI:15378"/>
        <dbReference type="ChEBI" id="CHEBI:57540"/>
        <dbReference type="ChEBI" id="CHEBI:57945"/>
        <dbReference type="ChEBI" id="CHEBI:58856"/>
        <dbReference type="ChEBI" id="CHEBI:65111"/>
        <dbReference type="EC" id="1.3.1.44"/>
    </reaction>
</comment>
<feature type="binding site" evidence="11">
    <location>
        <begin position="274"/>
        <end position="276"/>
    </location>
    <ligand>
        <name>NAD(+)</name>
        <dbReference type="ChEBI" id="CHEBI:57540"/>
    </ligand>
</feature>
<evidence type="ECO:0000256" key="2">
    <source>
        <dbReference type="ARBA" id="ARBA00022516"/>
    </source>
</evidence>
<dbReference type="Gene3D" id="3.40.50.720">
    <property type="entry name" value="NAD(P)-binding Rossmann-like Domain"/>
    <property type="match status" value="1"/>
</dbReference>
<feature type="binding site" evidence="11">
    <location>
        <begin position="74"/>
        <end position="75"/>
    </location>
    <ligand>
        <name>NAD(+)</name>
        <dbReference type="ChEBI" id="CHEBI:57540"/>
    </ligand>
</feature>
<dbReference type="PANTHER" id="PTHR37480">
    <property type="entry name" value="ENOYL-[ACYL-CARRIER-PROTEIN] REDUCTASE [NADH]"/>
    <property type="match status" value="1"/>
</dbReference>
<reference evidence="16" key="2">
    <citation type="journal article" date="2016" name="Genome Announc.">
        <title>Draft Genome Sequences of Two Novel Amoeba-Resistant Intranuclear Bacteria, 'Candidatus Berkiella cookevillensis' and 'Candidatus Berkiella aquae'.</title>
        <authorList>
            <person name="Mehari Y.T."/>
            <person name="Arivett B.A."/>
            <person name="Farone A.L."/>
            <person name="Gunderson J.H."/>
            <person name="Farone M.B."/>
        </authorList>
    </citation>
    <scope>NUCLEOTIDE SEQUENCE</scope>
    <source>
        <strain evidence="16">HT99</strain>
    </source>
</reference>
<dbReference type="GO" id="GO:0051287">
    <property type="term" value="F:NAD binding"/>
    <property type="evidence" value="ECO:0007669"/>
    <property type="project" value="UniProtKB-UniRule"/>
</dbReference>
<feature type="binding site" evidence="11">
    <location>
        <position position="245"/>
    </location>
    <ligand>
        <name>NAD(+)</name>
        <dbReference type="ChEBI" id="CHEBI:57540"/>
    </ligand>
</feature>
<dbReference type="PANTHER" id="PTHR37480:SF1">
    <property type="entry name" value="ENOYL-[ACYL-CARRIER-PROTEIN] REDUCTASE [NADH]"/>
    <property type="match status" value="1"/>
</dbReference>
<evidence type="ECO:0000256" key="7">
    <source>
        <dbReference type="ARBA" id="ARBA00023160"/>
    </source>
</evidence>
<dbReference type="RefSeq" id="WP_075067527.1">
    <property type="nucleotide sequence ID" value="NZ_LKAJ02000001.1"/>
</dbReference>
<evidence type="ECO:0000259" key="12">
    <source>
        <dbReference type="Pfam" id="PF07055"/>
    </source>
</evidence>
<dbReference type="HAMAP" id="MF_01838">
    <property type="entry name" value="FabV_reductase"/>
    <property type="match status" value="1"/>
</dbReference>
<dbReference type="GO" id="GO:0050343">
    <property type="term" value="F:trans-2-enoyl-CoA reductase (NADH) activity"/>
    <property type="evidence" value="ECO:0007669"/>
    <property type="project" value="UniProtKB-EC"/>
</dbReference>
<evidence type="ECO:0000256" key="11">
    <source>
        <dbReference type="HAMAP-Rule" id="MF_01838"/>
    </source>
</evidence>
<keyword evidence="3 11" id="KW-0276">Fatty acid metabolism</keyword>
<comment type="pathway">
    <text evidence="11">Lipid metabolism; fatty acid biosynthesis.</text>
</comment>
<comment type="function">
    <text evidence="11">Involved in the final reduction of the elongation cycle of fatty acid synthesis (FAS II). Catalyzes the reduction of a carbon-carbon double bond in an enoyl moiety that is covalently linked to an acyl carrier protein (ACP).</text>
</comment>
<dbReference type="EMBL" id="LKAJ02000001">
    <property type="protein sequence ID" value="MCS5709946.1"/>
    <property type="molecule type" value="Genomic_DNA"/>
</dbReference>
<gene>
    <name evidence="11" type="primary">fabV</name>
    <name evidence="16" type="ORF">HT99x_000750</name>
    <name evidence="15" type="ORF">HT99x_02936</name>
</gene>
<dbReference type="EC" id="1.3.1.9" evidence="11"/>
<feature type="binding site" evidence="11">
    <location>
        <begin position="48"/>
        <end position="53"/>
    </location>
    <ligand>
        <name>NAD(+)</name>
        <dbReference type="ChEBI" id="CHEBI:57540"/>
    </ligand>
</feature>
<evidence type="ECO:0000256" key="4">
    <source>
        <dbReference type="ARBA" id="ARBA00023002"/>
    </source>
</evidence>
<comment type="subunit">
    <text evidence="1 11">Monomer.</text>
</comment>
<dbReference type="OrthoDB" id="9802260at2"/>
<evidence type="ECO:0000256" key="3">
    <source>
        <dbReference type="ARBA" id="ARBA00022832"/>
    </source>
</evidence>
<evidence type="ECO:0000256" key="1">
    <source>
        <dbReference type="ARBA" id="ARBA00011245"/>
    </source>
</evidence>
<feature type="binding site" evidence="11">
    <location>
        <begin position="140"/>
        <end position="141"/>
    </location>
    <ligand>
        <name>NAD(+)</name>
        <dbReference type="ChEBI" id="CHEBI:57540"/>
    </ligand>
</feature>
<dbReference type="STRING" id="295108.HT99x_02936"/>
<dbReference type="AlphaFoldDB" id="A0A0Q9YN56"/>
<feature type="domain" description="Trans-2-enoyl-CoA reductase catalytic" evidence="13">
    <location>
        <begin position="82"/>
        <end position="318"/>
    </location>
</feature>
<evidence type="ECO:0000256" key="9">
    <source>
        <dbReference type="ARBA" id="ARBA00048572"/>
    </source>
</evidence>
<evidence type="ECO:0000313" key="16">
    <source>
        <dbReference type="EMBL" id="MCS5709946.1"/>
    </source>
</evidence>
<proteinExistence type="inferred from homology"/>
<dbReference type="InterPro" id="IPR024910">
    <property type="entry name" value="Enoyl-CoA_Rdtase_cat_dom"/>
</dbReference>
<dbReference type="Pfam" id="PF07055">
    <property type="entry name" value="Eno-Rase_FAD_bd"/>
    <property type="match status" value="1"/>
</dbReference>
<evidence type="ECO:0000313" key="17">
    <source>
        <dbReference type="Proteomes" id="UP000051497"/>
    </source>
</evidence>
<feature type="domain" description="Enoyl reductase FAD binding" evidence="12">
    <location>
        <begin position="326"/>
        <end position="388"/>
    </location>
</feature>
<keyword evidence="5 11" id="KW-0520">NAD</keyword>
<keyword evidence="2 11" id="KW-0444">Lipid biosynthesis</keyword>
<comment type="similarity">
    <text evidence="10 11">Belongs to the TER reductase family.</text>
</comment>
<dbReference type="GO" id="GO:0006633">
    <property type="term" value="P:fatty acid biosynthetic process"/>
    <property type="evidence" value="ECO:0007669"/>
    <property type="project" value="UniProtKB-UniRule"/>
</dbReference>
<dbReference type="UniPathway" id="UPA00094"/>
<feature type="active site" description="Proton donor" evidence="11">
    <location>
        <position position="236"/>
    </location>
</feature>
<reference evidence="15" key="1">
    <citation type="submission" date="2015-09" db="EMBL/GenBank/DDBJ databases">
        <title>Draft Genome Sequences of Two Novel Amoeba-resistant Intranuclear Bacteria, Candidatus Berkiella cookevillensis and Candidatus Berkiella aquae.</title>
        <authorList>
            <person name="Mehari Y.T."/>
            <person name="Arivett B.A."/>
            <person name="Farone A.L."/>
            <person name="Gunderson J.H."/>
            <person name="Farone M.B."/>
        </authorList>
    </citation>
    <scope>NUCLEOTIDE SEQUENCE [LARGE SCALE GENOMIC DNA]</scope>
    <source>
        <strain evidence="15">HT99</strain>
    </source>
</reference>
<dbReference type="Proteomes" id="UP000051497">
    <property type="component" value="Unassembled WGS sequence"/>
</dbReference>
<sequence length="403" mass="44114">MIIQPKIRGFICTTAHPQGCMQSVNEQIDYVKQHGLLSQGPKKVLIIGASTGYGLASRIAAAFGANAKTIGVFFEKEAEGKRTASAGWYNSAGFENAAKQKGLYAKSINGDAFSDEIKAKTIELIQQDWQGGVDLVVYSLASPRRKHPKTGELFNSTLKPIGQSYTSKTIDVMSGQISDITLPPASEQDIDQTVTVMGGEDWQMWIDALLEADVLAAGVKTIAYSYIGPQLTYPIYREGTIGKAKNHLEATAHHLNKTLSAIDGQAFVSVNKALVTQASAAIPVVPLYISLLYKVMKEKQLHEGCIEQIVRLFQDRLYSGNSQVPVDAQGLIRIDDYEMKPDVQAAVSQLWEQVNSENVMSISDLAGYRHEFHKLFGFEVSGIDYQAECEPEVSIASLQEMVS</sequence>
<evidence type="ECO:0000259" key="13">
    <source>
        <dbReference type="Pfam" id="PF12241"/>
    </source>
</evidence>
<dbReference type="EMBL" id="LKAJ01000019">
    <property type="protein sequence ID" value="KRG18650.1"/>
    <property type="molecule type" value="Genomic_DNA"/>
</dbReference>
<evidence type="ECO:0000256" key="10">
    <source>
        <dbReference type="ARBA" id="ARBA00060887"/>
    </source>
</evidence>
<keyword evidence="4 11" id="KW-0560">Oxidoreductase</keyword>
<keyword evidence="17" id="KW-1185">Reference proteome</keyword>
<reference evidence="16" key="3">
    <citation type="submission" date="2021-06" db="EMBL/GenBank/DDBJ databases">
        <title>Genomic Description and Analysis of Intracellular Bacteria, Candidatus Berkiella cookevillensis and Candidatus Berkiella aquae.</title>
        <authorList>
            <person name="Kidane D.T."/>
            <person name="Mehari Y.T."/>
            <person name="Rice F.C."/>
            <person name="Arivett B.A."/>
            <person name="Farone A.L."/>
            <person name="Berk S.G."/>
            <person name="Farone M.B."/>
        </authorList>
    </citation>
    <scope>NUCLEOTIDE SEQUENCE</scope>
    <source>
        <strain evidence="16">HT99</strain>
    </source>
</reference>
<dbReference type="InterPro" id="IPR024906">
    <property type="entry name" value="Eno_Rdtase_FAD-bd_dom"/>
</dbReference>
<comment type="caution">
    <text evidence="15">The sequence shown here is derived from an EMBL/GenBank/DDBJ whole genome shotgun (WGS) entry which is preliminary data.</text>
</comment>
<dbReference type="PATRIC" id="fig|1590043.3.peg.2985"/>
<organism evidence="15">
    <name type="scientific">Candidatus Berkiella aquae</name>
    <dbReference type="NCBI Taxonomy" id="295108"/>
    <lineage>
        <taxon>Bacteria</taxon>
        <taxon>Pseudomonadati</taxon>
        <taxon>Pseudomonadota</taxon>
        <taxon>Gammaproteobacteria</taxon>
        <taxon>Candidatus Berkiellales</taxon>
        <taxon>Candidatus Berkiellaceae</taxon>
        <taxon>Candidatus Berkiella</taxon>
    </lineage>
</organism>
<dbReference type="InterPro" id="IPR010758">
    <property type="entry name" value="Trans-2-enoyl-CoA_reductase"/>
</dbReference>
<evidence type="ECO:0000259" key="14">
    <source>
        <dbReference type="Pfam" id="PF12242"/>
    </source>
</evidence>
<dbReference type="InterPro" id="IPR050048">
    <property type="entry name" value="FabV-like_NADH_b"/>
</dbReference>
<feature type="domain" description="Trans-2-enoyl-CoA reductase-like NAD(P)H binding" evidence="14">
    <location>
        <begin position="2"/>
        <end position="79"/>
    </location>
</feature>
<dbReference type="FunFam" id="3.40.50.720:FF:000221">
    <property type="entry name" value="Enoyl-[acyl-carrier-protein] reductase [NADH]"/>
    <property type="match status" value="1"/>
</dbReference>